<dbReference type="InterPro" id="IPR027417">
    <property type="entry name" value="P-loop_NTPase"/>
</dbReference>
<dbReference type="InterPro" id="IPR003439">
    <property type="entry name" value="ABC_transporter-like_ATP-bd"/>
</dbReference>
<keyword evidence="3" id="KW-0762">Sugar transport</keyword>
<evidence type="ECO:0000256" key="3">
    <source>
        <dbReference type="ARBA" id="ARBA00022597"/>
    </source>
</evidence>
<keyword evidence="7" id="KW-1278">Translocase</keyword>
<dbReference type="CDD" id="cd03215">
    <property type="entry name" value="ABC_Carb_Monos_II"/>
    <property type="match status" value="1"/>
</dbReference>
<dbReference type="SUPFAM" id="SSF52540">
    <property type="entry name" value="P-loop containing nucleoside triphosphate hydrolases"/>
    <property type="match status" value="2"/>
</dbReference>
<keyword evidence="5" id="KW-0547">Nucleotide-binding</keyword>
<evidence type="ECO:0000256" key="2">
    <source>
        <dbReference type="ARBA" id="ARBA00022475"/>
    </source>
</evidence>
<keyword evidence="6 10" id="KW-0067">ATP-binding</keyword>
<dbReference type="Gene3D" id="3.40.50.300">
    <property type="entry name" value="P-loop containing nucleotide triphosphate hydrolases"/>
    <property type="match status" value="2"/>
</dbReference>
<dbReference type="CDD" id="cd03216">
    <property type="entry name" value="ABC_Carb_Monos_I"/>
    <property type="match status" value="1"/>
</dbReference>
<dbReference type="InterPro" id="IPR017871">
    <property type="entry name" value="ABC_transporter-like_CS"/>
</dbReference>
<evidence type="ECO:0000256" key="5">
    <source>
        <dbReference type="ARBA" id="ARBA00022741"/>
    </source>
</evidence>
<evidence type="ECO:0000256" key="8">
    <source>
        <dbReference type="ARBA" id="ARBA00023136"/>
    </source>
</evidence>
<evidence type="ECO:0000256" key="6">
    <source>
        <dbReference type="ARBA" id="ARBA00022840"/>
    </source>
</evidence>
<evidence type="ECO:0000256" key="4">
    <source>
        <dbReference type="ARBA" id="ARBA00022737"/>
    </source>
</evidence>
<dbReference type="PANTHER" id="PTHR43790:SF3">
    <property type="entry name" value="D-ALLOSE IMPORT ATP-BINDING PROTEIN ALSA-RELATED"/>
    <property type="match status" value="1"/>
</dbReference>
<organism evidence="10 11">
    <name type="scientific">Neogemmobacter tilapiae</name>
    <dbReference type="NCBI Taxonomy" id="875041"/>
    <lineage>
        <taxon>Bacteria</taxon>
        <taxon>Pseudomonadati</taxon>
        <taxon>Pseudomonadota</taxon>
        <taxon>Alphaproteobacteria</taxon>
        <taxon>Rhodobacterales</taxon>
        <taxon>Paracoccaceae</taxon>
        <taxon>Neogemmobacter</taxon>
    </lineage>
</organism>
<evidence type="ECO:0000313" key="10">
    <source>
        <dbReference type="EMBL" id="GHC54188.1"/>
    </source>
</evidence>
<sequence>MFLKFESVSKAYHGIPALQGIDLDVARAEVLGLVGENGAGKSTLMKILGGVIQPDSGHVTLEGVSSNGLTIRQSQAAGIAFVHQELNLFDNLTVAANILLHREPLRGGFLRLVDEPAMARLAAPLLARLGAEFPADRSLSSLSLAERQLVEIAKALSMQARLIILDEPTSSLTATETERLLGIVRALRQDGVAVILITHRLAEVQAVADRVAVLRDGRKITELTGPQIRPDVMTRHMVGRDLAQIYRRPARPPADTLLEVDQVRTFRYPTQPITLTVRAGEIVGLAGLIGSGRSELAGTIFGLDRPLSGQIRVAGDPVPPGDPRAAMTAGVCLVPEDRKACGLIVDFSITDNFALPNLPALCRLGLVQRAKTTTLAQEQGSALDLRAAGMGQPVRSLSGGNQQKVVIGKWLARAPRVLIFDEPTRGVDVGAKGEIYGHMRRLADAGAAVLMVSSDMEEVIGVSDRVLVMHEGRIAGELTRDDLSEQSILSLAVGRGQDDLHKEKKRHIA</sequence>
<keyword evidence="11" id="KW-1185">Reference proteome</keyword>
<keyword evidence="2" id="KW-1003">Cell membrane</keyword>
<gene>
    <name evidence="10" type="ORF">GCM10007315_16270</name>
</gene>
<comment type="caution">
    <text evidence="10">The sequence shown here is derived from an EMBL/GenBank/DDBJ whole genome shotgun (WGS) entry which is preliminary data.</text>
</comment>
<dbReference type="InterPro" id="IPR003593">
    <property type="entry name" value="AAA+_ATPase"/>
</dbReference>
<dbReference type="Proteomes" id="UP000638981">
    <property type="component" value="Unassembled WGS sequence"/>
</dbReference>
<keyword evidence="1" id="KW-0813">Transport</keyword>
<dbReference type="RefSeq" id="WP_189411134.1">
    <property type="nucleotide sequence ID" value="NZ_BMYJ01000004.1"/>
</dbReference>
<keyword evidence="4" id="KW-0677">Repeat</keyword>
<dbReference type="InterPro" id="IPR050107">
    <property type="entry name" value="ABC_carbohydrate_import_ATPase"/>
</dbReference>
<reference evidence="10" key="2">
    <citation type="submission" date="2020-09" db="EMBL/GenBank/DDBJ databases">
        <authorList>
            <person name="Sun Q."/>
            <person name="Kim S."/>
        </authorList>
    </citation>
    <scope>NUCLEOTIDE SEQUENCE</scope>
    <source>
        <strain evidence="10">KCTC 23310</strain>
    </source>
</reference>
<dbReference type="PROSITE" id="PS50893">
    <property type="entry name" value="ABC_TRANSPORTER_2"/>
    <property type="match status" value="2"/>
</dbReference>
<dbReference type="GO" id="GO:0016887">
    <property type="term" value="F:ATP hydrolysis activity"/>
    <property type="evidence" value="ECO:0007669"/>
    <property type="project" value="InterPro"/>
</dbReference>
<keyword evidence="8" id="KW-0472">Membrane</keyword>
<dbReference type="PROSITE" id="PS00211">
    <property type="entry name" value="ABC_TRANSPORTER_1"/>
    <property type="match status" value="1"/>
</dbReference>
<name>A0A918WJU1_9RHOB</name>
<reference evidence="10" key="1">
    <citation type="journal article" date="2014" name="Int. J. Syst. Evol. Microbiol.">
        <title>Complete genome sequence of Corynebacterium casei LMG S-19264T (=DSM 44701T), isolated from a smear-ripened cheese.</title>
        <authorList>
            <consortium name="US DOE Joint Genome Institute (JGI-PGF)"/>
            <person name="Walter F."/>
            <person name="Albersmeier A."/>
            <person name="Kalinowski J."/>
            <person name="Ruckert C."/>
        </authorList>
    </citation>
    <scope>NUCLEOTIDE SEQUENCE</scope>
    <source>
        <strain evidence="10">KCTC 23310</strain>
    </source>
</reference>
<accession>A0A918WJU1</accession>
<dbReference type="AlphaFoldDB" id="A0A918WJU1"/>
<evidence type="ECO:0000313" key="11">
    <source>
        <dbReference type="Proteomes" id="UP000638981"/>
    </source>
</evidence>
<dbReference type="GO" id="GO:0005524">
    <property type="term" value="F:ATP binding"/>
    <property type="evidence" value="ECO:0007669"/>
    <property type="project" value="UniProtKB-KW"/>
</dbReference>
<proteinExistence type="predicted"/>
<feature type="domain" description="ABC transporter" evidence="9">
    <location>
        <begin position="3"/>
        <end position="241"/>
    </location>
</feature>
<evidence type="ECO:0000256" key="1">
    <source>
        <dbReference type="ARBA" id="ARBA00022448"/>
    </source>
</evidence>
<dbReference type="SMART" id="SM00382">
    <property type="entry name" value="AAA"/>
    <property type="match status" value="2"/>
</dbReference>
<protein>
    <submittedName>
        <fullName evidence="10">D-ribose transporter ATP-binding protein</fullName>
    </submittedName>
</protein>
<dbReference type="PANTHER" id="PTHR43790">
    <property type="entry name" value="CARBOHYDRATE TRANSPORT ATP-BINDING PROTEIN MG119-RELATED"/>
    <property type="match status" value="1"/>
</dbReference>
<dbReference type="EMBL" id="BMYJ01000004">
    <property type="protein sequence ID" value="GHC54188.1"/>
    <property type="molecule type" value="Genomic_DNA"/>
</dbReference>
<evidence type="ECO:0000256" key="7">
    <source>
        <dbReference type="ARBA" id="ARBA00022967"/>
    </source>
</evidence>
<evidence type="ECO:0000259" key="9">
    <source>
        <dbReference type="PROSITE" id="PS50893"/>
    </source>
</evidence>
<feature type="domain" description="ABC transporter" evidence="9">
    <location>
        <begin position="255"/>
        <end position="496"/>
    </location>
</feature>
<dbReference type="Pfam" id="PF00005">
    <property type="entry name" value="ABC_tran"/>
    <property type="match status" value="2"/>
</dbReference>